<evidence type="ECO:0000313" key="9">
    <source>
        <dbReference type="Proteomes" id="UP000274504"/>
    </source>
</evidence>
<reference evidence="10" key="1">
    <citation type="submission" date="2017-02" db="UniProtKB">
        <authorList>
            <consortium name="WormBaseParasite"/>
        </authorList>
    </citation>
    <scope>IDENTIFICATION</scope>
</reference>
<dbReference type="EMBL" id="UYSG01010980">
    <property type="protein sequence ID" value="VDL60106.1"/>
    <property type="molecule type" value="Genomic_DNA"/>
</dbReference>
<evidence type="ECO:0000313" key="10">
    <source>
        <dbReference type="WBParaSite" id="HDID_0000779001-mRNA-1"/>
    </source>
</evidence>
<name>A0A0R3SRI8_HYMDI</name>
<evidence type="ECO:0000256" key="4">
    <source>
        <dbReference type="ARBA" id="ARBA00023155"/>
    </source>
</evidence>
<evidence type="ECO:0000259" key="7">
    <source>
        <dbReference type="PROSITE" id="PS51818"/>
    </source>
</evidence>
<evidence type="ECO:0000256" key="2">
    <source>
        <dbReference type="ARBA" id="ARBA00023015"/>
    </source>
</evidence>
<dbReference type="InterPro" id="IPR009057">
    <property type="entry name" value="Homeodomain-like_sf"/>
</dbReference>
<keyword evidence="3" id="KW-0238">DNA-binding</keyword>
<dbReference type="GO" id="GO:0007399">
    <property type="term" value="P:nervous system development"/>
    <property type="evidence" value="ECO:0007669"/>
    <property type="project" value="UniProtKB-ARBA"/>
</dbReference>
<dbReference type="InterPro" id="IPR037131">
    <property type="entry name" value="Homeo_prospero_dom_sf"/>
</dbReference>
<dbReference type="WBParaSite" id="HDID_0000779001-mRNA-1">
    <property type="protein sequence ID" value="HDID_0000779001-mRNA-1"/>
    <property type="gene ID" value="HDID_0000779001"/>
</dbReference>
<feature type="domain" description="Prospero" evidence="7">
    <location>
        <begin position="170"/>
        <end position="325"/>
    </location>
</feature>
<dbReference type="Proteomes" id="UP000274504">
    <property type="component" value="Unassembled WGS sequence"/>
</dbReference>
<keyword evidence="2" id="KW-0805">Transcription regulation</keyword>
<evidence type="ECO:0000313" key="8">
    <source>
        <dbReference type="EMBL" id="VDL60106.1"/>
    </source>
</evidence>
<reference evidence="8 9" key="2">
    <citation type="submission" date="2018-11" db="EMBL/GenBank/DDBJ databases">
        <authorList>
            <consortium name="Pathogen Informatics"/>
        </authorList>
    </citation>
    <scope>NUCLEOTIDE SEQUENCE [LARGE SCALE GENOMIC DNA]</scope>
</reference>
<dbReference type="PANTHER" id="PTHR12198">
    <property type="entry name" value="HOMEOBOX PROTEIN PROSPERO/PROX-1/CEH-26"/>
    <property type="match status" value="1"/>
</dbReference>
<organism evidence="10">
    <name type="scientific">Hymenolepis diminuta</name>
    <name type="common">Rat tapeworm</name>
    <dbReference type="NCBI Taxonomy" id="6216"/>
    <lineage>
        <taxon>Eukaryota</taxon>
        <taxon>Metazoa</taxon>
        <taxon>Spiralia</taxon>
        <taxon>Lophotrochozoa</taxon>
        <taxon>Platyhelminthes</taxon>
        <taxon>Cestoda</taxon>
        <taxon>Eucestoda</taxon>
        <taxon>Cyclophyllidea</taxon>
        <taxon>Hymenolepididae</taxon>
        <taxon>Hymenolepis</taxon>
    </lineage>
</organism>
<proteinExistence type="predicted"/>
<dbReference type="PROSITE" id="PS51818">
    <property type="entry name" value="HOMEO_PROSPERO"/>
    <property type="match status" value="1"/>
</dbReference>
<dbReference type="GO" id="GO:0005634">
    <property type="term" value="C:nucleus"/>
    <property type="evidence" value="ECO:0007669"/>
    <property type="project" value="UniProtKB-SubCell"/>
</dbReference>
<evidence type="ECO:0000256" key="6">
    <source>
        <dbReference type="ARBA" id="ARBA00023242"/>
    </source>
</evidence>
<dbReference type="InterPro" id="IPR039350">
    <property type="entry name" value="Prospero_homeodomain"/>
</dbReference>
<dbReference type="GO" id="GO:0000978">
    <property type="term" value="F:RNA polymerase II cis-regulatory region sequence-specific DNA binding"/>
    <property type="evidence" value="ECO:0007669"/>
    <property type="project" value="TreeGrafter"/>
</dbReference>
<dbReference type="GO" id="GO:0000981">
    <property type="term" value="F:DNA-binding transcription factor activity, RNA polymerase II-specific"/>
    <property type="evidence" value="ECO:0007669"/>
    <property type="project" value="TreeGrafter"/>
</dbReference>
<accession>A0A0R3SRI8</accession>
<dbReference type="GO" id="GO:0048468">
    <property type="term" value="P:cell development"/>
    <property type="evidence" value="ECO:0007669"/>
    <property type="project" value="UniProtKB-ARBA"/>
</dbReference>
<protein>
    <submittedName>
        <fullName evidence="10">Prospero domain-containing protein</fullName>
    </submittedName>
</protein>
<dbReference type="STRING" id="6216.A0A0R3SRI8"/>
<dbReference type="Gene3D" id="1.10.10.500">
    <property type="entry name" value="Homeo-prospero domain"/>
    <property type="match status" value="1"/>
</dbReference>
<dbReference type="SUPFAM" id="SSF46689">
    <property type="entry name" value="Homeodomain-like"/>
    <property type="match status" value="1"/>
</dbReference>
<sequence>MSALWDVTSIIQSTPTRRFSLESSFGTPSQASSGSCNSFLQFPTSPPEAVFVVPSPSMLLKSPLISQTSRLSFWPSVENWSTNSASPEVSQIMQISMRQIENRLAQSGIGREKIWRRQQEVVLNDLQEPSNVQNFCISVENNPNFPVDQAQTVRQNSGAKANAPHHEFREDLLNGSHLRKAKLMFLYTRYPNSAYLKFFFPEVKFNRYNTAQLVKWFSNFREYFYINIERYVRTLIAEGVPSSECIRITPKHALYRTLIGHYNRGIENEIPPEFCRVIERTVLEFLIAIISGADSHSAWKKKIYKTIAKFDQPIPEKFRSRHNQF</sequence>
<keyword evidence="5" id="KW-0804">Transcription</keyword>
<dbReference type="Pfam" id="PF05044">
    <property type="entry name" value="HPD"/>
    <property type="match status" value="1"/>
</dbReference>
<evidence type="ECO:0000256" key="1">
    <source>
        <dbReference type="ARBA" id="ARBA00004123"/>
    </source>
</evidence>
<dbReference type="OrthoDB" id="10038576at2759"/>
<comment type="subcellular location">
    <subcellularLocation>
        <location evidence="1">Nucleus</location>
    </subcellularLocation>
</comment>
<dbReference type="InterPro" id="IPR023082">
    <property type="entry name" value="Homeo_prospero_dom"/>
</dbReference>
<keyword evidence="4" id="KW-0371">Homeobox</keyword>
<evidence type="ECO:0000256" key="3">
    <source>
        <dbReference type="ARBA" id="ARBA00023125"/>
    </source>
</evidence>
<gene>
    <name evidence="8" type="ORF">HDID_LOCUS7788</name>
</gene>
<dbReference type="AlphaFoldDB" id="A0A0R3SRI8"/>
<evidence type="ECO:0000256" key="5">
    <source>
        <dbReference type="ARBA" id="ARBA00023163"/>
    </source>
</evidence>
<keyword evidence="6" id="KW-0539">Nucleus</keyword>
<dbReference type="PANTHER" id="PTHR12198:SF0">
    <property type="entry name" value="HOMEOBOX PROTEIN PROSPERO"/>
    <property type="match status" value="1"/>
</dbReference>